<reference evidence="2" key="1">
    <citation type="submission" date="2021-04" db="EMBL/GenBank/DDBJ databases">
        <title>Dactylosporangium aurantiacum NRRL B-8018 full assembly.</title>
        <authorList>
            <person name="Hartkoorn R.C."/>
            <person name="Beaudoing E."/>
            <person name="Hot D."/>
        </authorList>
    </citation>
    <scope>NUCLEOTIDE SEQUENCE</scope>
    <source>
        <strain evidence="2">NRRL B-8018</strain>
    </source>
</reference>
<gene>
    <name evidence="2" type="ORF">Daura_06540</name>
</gene>
<feature type="compositionally biased region" description="Basic residues" evidence="1">
    <location>
        <begin position="331"/>
        <end position="345"/>
    </location>
</feature>
<keyword evidence="3" id="KW-1185">Reference proteome</keyword>
<dbReference type="RefSeq" id="WP_162189854.1">
    <property type="nucleotide sequence ID" value="NZ_CP073767.1"/>
</dbReference>
<evidence type="ECO:0000313" key="2">
    <source>
        <dbReference type="EMBL" id="UWZ55852.1"/>
    </source>
</evidence>
<organism evidence="2 3">
    <name type="scientific">Dactylosporangium aurantiacum</name>
    <dbReference type="NCBI Taxonomy" id="35754"/>
    <lineage>
        <taxon>Bacteria</taxon>
        <taxon>Bacillati</taxon>
        <taxon>Actinomycetota</taxon>
        <taxon>Actinomycetes</taxon>
        <taxon>Micromonosporales</taxon>
        <taxon>Micromonosporaceae</taxon>
        <taxon>Dactylosporangium</taxon>
    </lineage>
</organism>
<dbReference type="KEGG" id="daur:Daura_06540"/>
<proteinExistence type="predicted"/>
<feature type="region of interest" description="Disordered" evidence="1">
    <location>
        <begin position="324"/>
        <end position="345"/>
    </location>
</feature>
<name>A0A9Q9IL55_9ACTN</name>
<dbReference type="EMBL" id="CP073767">
    <property type="protein sequence ID" value="UWZ55852.1"/>
    <property type="molecule type" value="Genomic_DNA"/>
</dbReference>
<sequence length="345" mass="39127">METHAEEWPLPGDPNQFVGARHHTVPRFYLEYWADTNGRIDVVEKPGGRRYTTVPKTASAETDFYTYIDLDGNPAGRMEQALGVIEAAASGAIGRITHPQSGQFPPPPDDKHEIATLIAFQKVRGKRQRRVIETLADFSMKIQLSGLDRNSSKRLLEDRRGHANQDASAEMADLVANLDRYSFVPDPNDHIRMMGMMADKLLDSLMRRHWYLCMFDEPILITCDEPVMLYQRNPSPLRGQGVGNADEIWFPLNPSMLLILALEPRPMPERFRGSVERAQLVNAFAAYYAYQNIFLNPQQSAIDAELLADAPLLQVTAPPEMILSDGFNRPLKNRTTARRRKPKRK</sequence>
<protein>
    <submittedName>
        <fullName evidence="2">DUF4238 domain-containing protein</fullName>
    </submittedName>
</protein>
<dbReference type="Proteomes" id="UP001058003">
    <property type="component" value="Chromosome"/>
</dbReference>
<evidence type="ECO:0000256" key="1">
    <source>
        <dbReference type="SAM" id="MobiDB-lite"/>
    </source>
</evidence>
<accession>A0A9Q9IL55</accession>
<evidence type="ECO:0000313" key="3">
    <source>
        <dbReference type="Proteomes" id="UP001058003"/>
    </source>
</evidence>
<dbReference type="AlphaFoldDB" id="A0A9Q9IL55"/>
<dbReference type="Pfam" id="PF14022">
    <property type="entry name" value="DUF4238"/>
    <property type="match status" value="1"/>
</dbReference>
<dbReference type="InterPro" id="IPR025332">
    <property type="entry name" value="DUF4238"/>
</dbReference>